<gene>
    <name evidence="9" type="ORF">CDD80_3250</name>
</gene>
<dbReference type="GO" id="GO:0009277">
    <property type="term" value="C:fungal-type cell wall"/>
    <property type="evidence" value="ECO:0007669"/>
    <property type="project" value="TreeGrafter"/>
</dbReference>
<dbReference type="OrthoDB" id="941679at2759"/>
<name>A0A2C5ZDJ5_9HYPO</name>
<dbReference type="GO" id="GO:0005975">
    <property type="term" value="P:carbohydrate metabolic process"/>
    <property type="evidence" value="ECO:0007669"/>
    <property type="project" value="InterPro"/>
</dbReference>
<protein>
    <submittedName>
        <fullName evidence="9">Uncharacterized protein</fullName>
    </submittedName>
</protein>
<evidence type="ECO:0000256" key="7">
    <source>
        <dbReference type="RuleBase" id="RU004335"/>
    </source>
</evidence>
<dbReference type="AlphaFoldDB" id="A0A2C5ZDJ5"/>
<evidence type="ECO:0000256" key="1">
    <source>
        <dbReference type="ARBA" id="ARBA00004191"/>
    </source>
</evidence>
<keyword evidence="6" id="KW-0378">Hydrolase</keyword>
<feature type="compositionally biased region" description="Polar residues" evidence="8">
    <location>
        <begin position="132"/>
        <end position="150"/>
    </location>
</feature>
<dbReference type="Gene3D" id="3.20.20.80">
    <property type="entry name" value="Glycosidases"/>
    <property type="match status" value="1"/>
</dbReference>
<sequence length="437" mass="47010">MGTDVSPWLGLQGSEVARSLLDDDFIPAEVVAMIDEAGDTLQTLDFSFTKTLDPTADPTPLSYDFAPVALKKQVDTQGGSLKASNAQGSSETDFDVAGDDNQLDVFLTEPLDPTADAAPQSYDLAPGGLKKQANTQGASTKASNAQGSSKTKPDATGNYKQLDVQPAATPAGGNATDSKQFGISYAPYRTDHQCKSQDDINSDLQQLSKYYSTVRIYGTDCEQVGKVVQAAKTLGMKVFAGIWDPKNLDEEVKLLQEGVGDNWDMINFVSVGNELVNSNQATAADMASAVEEARNLLRKAGYNGPVTTVDTFNAYQQNVALGNASDHCTINAHAYFDPTISADNAGQWLKKTVDDVRKTCPQEKKVVVTETGWPTQGNTNGQAIPGVEQQAAALNSMRTLFAQDPSQVYFFSAFNDLWKNPGNLNTEQYWGIDNHVA</sequence>
<evidence type="ECO:0000256" key="8">
    <source>
        <dbReference type="SAM" id="MobiDB-lite"/>
    </source>
</evidence>
<dbReference type="GO" id="GO:0071555">
    <property type="term" value="P:cell wall organization"/>
    <property type="evidence" value="ECO:0007669"/>
    <property type="project" value="TreeGrafter"/>
</dbReference>
<evidence type="ECO:0000256" key="4">
    <source>
        <dbReference type="ARBA" id="ARBA00022525"/>
    </source>
</evidence>
<comment type="similarity">
    <text evidence="2 7">Belongs to the glycosyl hydrolase 17 family.</text>
</comment>
<dbReference type="InterPro" id="IPR000490">
    <property type="entry name" value="Glyco_hydro_17"/>
</dbReference>
<keyword evidence="4" id="KW-0964">Secreted</keyword>
<organism evidence="9 10">
    <name type="scientific">Ophiocordyceps camponoti-rufipedis</name>
    <dbReference type="NCBI Taxonomy" id="2004952"/>
    <lineage>
        <taxon>Eukaryota</taxon>
        <taxon>Fungi</taxon>
        <taxon>Dikarya</taxon>
        <taxon>Ascomycota</taxon>
        <taxon>Pezizomycotina</taxon>
        <taxon>Sordariomycetes</taxon>
        <taxon>Hypocreomycetidae</taxon>
        <taxon>Hypocreales</taxon>
        <taxon>Ophiocordycipitaceae</taxon>
        <taxon>Ophiocordyceps</taxon>
    </lineage>
</organism>
<evidence type="ECO:0000256" key="2">
    <source>
        <dbReference type="ARBA" id="ARBA00008773"/>
    </source>
</evidence>
<dbReference type="SUPFAM" id="SSF51445">
    <property type="entry name" value="(Trans)glycosidases"/>
    <property type="match status" value="1"/>
</dbReference>
<dbReference type="GO" id="GO:0042973">
    <property type="term" value="F:glucan endo-1,3-beta-D-glucosidase activity"/>
    <property type="evidence" value="ECO:0007669"/>
    <property type="project" value="TreeGrafter"/>
</dbReference>
<evidence type="ECO:0000313" key="9">
    <source>
        <dbReference type="EMBL" id="PHH79965.1"/>
    </source>
</evidence>
<dbReference type="Pfam" id="PF00332">
    <property type="entry name" value="Glyco_hydro_17"/>
    <property type="match status" value="1"/>
</dbReference>
<evidence type="ECO:0000256" key="3">
    <source>
        <dbReference type="ARBA" id="ARBA00022512"/>
    </source>
</evidence>
<evidence type="ECO:0000256" key="5">
    <source>
        <dbReference type="ARBA" id="ARBA00022729"/>
    </source>
</evidence>
<dbReference type="PANTHER" id="PTHR16631:SF14">
    <property type="entry name" value="FAMILY 17 GLUCOSIDASE SCW10-RELATED"/>
    <property type="match status" value="1"/>
</dbReference>
<evidence type="ECO:0000256" key="6">
    <source>
        <dbReference type="ARBA" id="ARBA00022801"/>
    </source>
</evidence>
<dbReference type="PANTHER" id="PTHR16631">
    <property type="entry name" value="GLUCAN 1,3-BETA-GLUCOSIDASE"/>
    <property type="match status" value="1"/>
</dbReference>
<dbReference type="GO" id="GO:0009986">
    <property type="term" value="C:cell surface"/>
    <property type="evidence" value="ECO:0007669"/>
    <property type="project" value="TreeGrafter"/>
</dbReference>
<dbReference type="EMBL" id="NJES01000029">
    <property type="protein sequence ID" value="PHH79965.1"/>
    <property type="molecule type" value="Genomic_DNA"/>
</dbReference>
<evidence type="ECO:0000313" key="10">
    <source>
        <dbReference type="Proteomes" id="UP000226431"/>
    </source>
</evidence>
<accession>A0A2C5ZDJ5</accession>
<reference evidence="9 10" key="1">
    <citation type="submission" date="2017-06" db="EMBL/GenBank/DDBJ databases">
        <title>Ant-infecting Ophiocordyceps genomes reveal a high diversity of potential behavioral manipulation genes and a possible major role for enterotoxins.</title>
        <authorList>
            <person name="De Bekker C."/>
            <person name="Evans H.C."/>
            <person name="Brachmann A."/>
            <person name="Hughes D.P."/>
        </authorList>
    </citation>
    <scope>NUCLEOTIDE SEQUENCE [LARGE SCALE GENOMIC DNA]</scope>
    <source>
        <strain evidence="9 10">Map16</strain>
    </source>
</reference>
<dbReference type="InterPro" id="IPR050732">
    <property type="entry name" value="Beta-glucan_modifiers"/>
</dbReference>
<keyword evidence="3" id="KW-0134">Cell wall</keyword>
<dbReference type="InterPro" id="IPR017853">
    <property type="entry name" value="GH"/>
</dbReference>
<comment type="subcellular location">
    <subcellularLocation>
        <location evidence="1">Secreted</location>
        <location evidence="1">Cell wall</location>
    </subcellularLocation>
</comment>
<keyword evidence="5" id="KW-0732">Signal</keyword>
<proteinExistence type="inferred from homology"/>
<feature type="region of interest" description="Disordered" evidence="8">
    <location>
        <begin position="112"/>
        <end position="159"/>
    </location>
</feature>
<dbReference type="STRING" id="2004952.A0A2C5ZDJ5"/>
<dbReference type="GO" id="GO:0005576">
    <property type="term" value="C:extracellular region"/>
    <property type="evidence" value="ECO:0007669"/>
    <property type="project" value="TreeGrafter"/>
</dbReference>
<keyword evidence="10" id="KW-1185">Reference proteome</keyword>
<comment type="caution">
    <text evidence="9">The sequence shown here is derived from an EMBL/GenBank/DDBJ whole genome shotgun (WGS) entry which is preliminary data.</text>
</comment>
<dbReference type="Proteomes" id="UP000226431">
    <property type="component" value="Unassembled WGS sequence"/>
</dbReference>